<gene>
    <name evidence="2" type="ORF">EKG39_15840</name>
</gene>
<name>A0A3S0KGN1_9GAMM</name>
<evidence type="ECO:0000256" key="1">
    <source>
        <dbReference type="SAM" id="Phobius"/>
    </source>
</evidence>
<dbReference type="RefSeq" id="WP_126506891.1">
    <property type="nucleotide sequence ID" value="NZ_RXNV01000008.1"/>
</dbReference>
<dbReference type="Proteomes" id="UP000282060">
    <property type="component" value="Unassembled WGS sequence"/>
</dbReference>
<organism evidence="2 3">
    <name type="scientific">Shewanella atlantica</name>
    <dbReference type="NCBI Taxonomy" id="271099"/>
    <lineage>
        <taxon>Bacteria</taxon>
        <taxon>Pseudomonadati</taxon>
        <taxon>Pseudomonadota</taxon>
        <taxon>Gammaproteobacteria</taxon>
        <taxon>Alteromonadales</taxon>
        <taxon>Shewanellaceae</taxon>
        <taxon>Shewanella</taxon>
    </lineage>
</organism>
<dbReference type="EMBL" id="RXNV01000008">
    <property type="protein sequence ID" value="RTR30106.1"/>
    <property type="molecule type" value="Genomic_DNA"/>
</dbReference>
<comment type="caution">
    <text evidence="2">The sequence shown here is derived from an EMBL/GenBank/DDBJ whole genome shotgun (WGS) entry which is preliminary data.</text>
</comment>
<dbReference type="OrthoDB" id="6260815at2"/>
<dbReference type="AlphaFoldDB" id="A0A3S0KGN1"/>
<evidence type="ECO:0008006" key="4">
    <source>
        <dbReference type="Google" id="ProtNLM"/>
    </source>
</evidence>
<dbReference type="SUPFAM" id="SSF48403">
    <property type="entry name" value="Ankyrin repeat"/>
    <property type="match status" value="1"/>
</dbReference>
<evidence type="ECO:0000313" key="2">
    <source>
        <dbReference type="EMBL" id="RTR30106.1"/>
    </source>
</evidence>
<keyword evidence="1" id="KW-0472">Membrane</keyword>
<sequence length="641" mass="73783">MKEKRILLIAAISIISAIMFYFLWPSPQKALTHSVIRDVETHHNTVNLSEDPLTNAPMPPITNYQECKQLIEHNQNEKLNFGRAQDWNRYLDEGYSIDEITLAIDHFSNSNFAASWRAKQLKKHSELALKNSTLIESLKNEMPDLAEYFIISTKVPTPALDNIANLTDEAALQLIESTELSIDDVAWLIQQAEVPQKVLIESTKKLNNINQLIGYDYASTANEKLLLIDIAAFHGRDKVVTQLLKQNSKISKDPYLGSTMEFALARLYQLRNGIEDDAVTKQIHIIKQLQDLNAPAFFDKNTAQLVSGSLPRHSYLFSEEQLNSLLISHQLDLSQIQAKTQLDFDPDAELIVRLRQELNQLLEKAIPRDRLLSCQTRVSKIDKVWQPKSLNHYMTQLKNQNLEVNAANLHEIEPVLAACFLVTQERHFPFTYVDNEELKSEVFGKPLNDNKIHEVINTIEAANLTEKQLRWFFYQILPWNAAFYQPLQNSQLRQEQIDWRLLMMFGSNNSSYFEELLVNGLDVTETDHTGKSLIYHSIEKQKLDLLVYLVNQKSDYHDNPIGKDPLYLLLDTDHYKFSPNTVLSYLDVLMQLAPPVYDYHKRELALIRLKYPEFYSQISERFGELKITADTPLPLASCPNG</sequence>
<reference evidence="2 3" key="1">
    <citation type="submission" date="2018-12" db="EMBL/GenBank/DDBJ databases">
        <authorList>
            <person name="Yu L."/>
        </authorList>
    </citation>
    <scope>NUCLEOTIDE SEQUENCE [LARGE SCALE GENOMIC DNA]</scope>
    <source>
        <strain evidence="2 3">HAW-EB5</strain>
    </source>
</reference>
<dbReference type="InterPro" id="IPR036770">
    <property type="entry name" value="Ankyrin_rpt-contain_sf"/>
</dbReference>
<accession>A0A3S0KGN1</accession>
<keyword evidence="1" id="KW-1133">Transmembrane helix</keyword>
<keyword evidence="1" id="KW-0812">Transmembrane</keyword>
<feature type="transmembrane region" description="Helical" evidence="1">
    <location>
        <begin position="7"/>
        <end position="24"/>
    </location>
</feature>
<evidence type="ECO:0000313" key="3">
    <source>
        <dbReference type="Proteomes" id="UP000282060"/>
    </source>
</evidence>
<protein>
    <recommendedName>
        <fullName evidence="4">Ankyrin repeat domain-containing protein</fullName>
    </recommendedName>
</protein>
<keyword evidence="3" id="KW-1185">Reference proteome</keyword>
<proteinExistence type="predicted"/>